<name>A0A1G4U5U2_9HYPH</name>
<dbReference type="InterPro" id="IPR001633">
    <property type="entry name" value="EAL_dom"/>
</dbReference>
<dbReference type="AlphaFoldDB" id="A0A1G4U5U2"/>
<dbReference type="PANTHER" id="PTHR33121">
    <property type="entry name" value="CYCLIC DI-GMP PHOSPHODIESTERASE PDEF"/>
    <property type="match status" value="1"/>
</dbReference>
<accession>A0A1G4U5U2</accession>
<dbReference type="GO" id="GO:0071111">
    <property type="term" value="F:cyclic-guanylate-specific phosphodiesterase activity"/>
    <property type="evidence" value="ECO:0007669"/>
    <property type="project" value="InterPro"/>
</dbReference>
<feature type="domain" description="EAL" evidence="1">
    <location>
        <begin position="5"/>
        <end position="253"/>
    </location>
</feature>
<dbReference type="PROSITE" id="PS50883">
    <property type="entry name" value="EAL"/>
    <property type="match status" value="1"/>
</dbReference>
<evidence type="ECO:0000259" key="1">
    <source>
        <dbReference type="PROSITE" id="PS50883"/>
    </source>
</evidence>
<proteinExistence type="predicted"/>
<evidence type="ECO:0000313" key="3">
    <source>
        <dbReference type="Proteomes" id="UP000199542"/>
    </source>
</evidence>
<dbReference type="InterPro" id="IPR050706">
    <property type="entry name" value="Cyclic-di-GMP_PDE-like"/>
</dbReference>
<dbReference type="SUPFAM" id="SSF141868">
    <property type="entry name" value="EAL domain-like"/>
    <property type="match status" value="1"/>
</dbReference>
<gene>
    <name evidence="2" type="ORF">SAMN02927900_06176</name>
</gene>
<dbReference type="EMBL" id="FMTM01000018">
    <property type="protein sequence ID" value="SCW88957.1"/>
    <property type="molecule type" value="Genomic_DNA"/>
</dbReference>
<evidence type="ECO:0000313" key="2">
    <source>
        <dbReference type="EMBL" id="SCW88957.1"/>
    </source>
</evidence>
<dbReference type="SMART" id="SM00052">
    <property type="entry name" value="EAL"/>
    <property type="match status" value="1"/>
</dbReference>
<dbReference type="Gene3D" id="3.20.20.450">
    <property type="entry name" value="EAL domain"/>
    <property type="match status" value="1"/>
</dbReference>
<dbReference type="PANTHER" id="PTHR33121:SF79">
    <property type="entry name" value="CYCLIC DI-GMP PHOSPHODIESTERASE PDED-RELATED"/>
    <property type="match status" value="1"/>
</dbReference>
<organism evidence="2 3">
    <name type="scientific">Rhizobium mongolense subsp. loessense</name>
    <dbReference type="NCBI Taxonomy" id="158890"/>
    <lineage>
        <taxon>Bacteria</taxon>
        <taxon>Pseudomonadati</taxon>
        <taxon>Pseudomonadota</taxon>
        <taxon>Alphaproteobacteria</taxon>
        <taxon>Hyphomicrobiales</taxon>
        <taxon>Rhizobiaceae</taxon>
        <taxon>Rhizobium/Agrobacterium group</taxon>
        <taxon>Rhizobium</taxon>
    </lineage>
</organism>
<dbReference type="Pfam" id="PF00563">
    <property type="entry name" value="EAL"/>
    <property type="match status" value="1"/>
</dbReference>
<dbReference type="InterPro" id="IPR035919">
    <property type="entry name" value="EAL_sf"/>
</dbReference>
<sequence>MSFDNDYIAQSVLEAMRHGRIGFSLQHVNSVGEGCHALYSECLGRLIEPNGSVIDSNEFMAYLESSGNAPAFDRHMLSLAFAWLSTNENSTLGVNLSGENLFNTKYWTRLYDQLYGYRSIASRLVLEISEIAPAFLPTANELIQDLRLLGYKVAIDDFGTGFCTPESLFSIAVDIVKIDAFFVRDHMRQDVERFLNHIVGLAACAAPVVVVEGVETYCQFKLAKQAGCTHVQGFLLSEPTLSPSFMGVAGLVA</sequence>
<protein>
    <submittedName>
        <fullName evidence="2">EAL domain, c-di-GMP-specific phosphodiesterase class I (Or its enzymatically inactive variant)</fullName>
    </submittedName>
</protein>
<dbReference type="Proteomes" id="UP000199542">
    <property type="component" value="Unassembled WGS sequence"/>
</dbReference>
<reference evidence="2 3" key="1">
    <citation type="submission" date="2016-10" db="EMBL/GenBank/DDBJ databases">
        <authorList>
            <person name="de Groot N.N."/>
        </authorList>
    </citation>
    <scope>NUCLEOTIDE SEQUENCE [LARGE SCALE GENOMIC DNA]</scope>
    <source>
        <strain evidence="2 3">CGMCC 1.3401</strain>
    </source>
</reference>
<dbReference type="RefSeq" id="WP_092588535.1">
    <property type="nucleotide sequence ID" value="NZ_FMTM01000018.1"/>
</dbReference>
<dbReference type="CDD" id="cd01948">
    <property type="entry name" value="EAL"/>
    <property type="match status" value="1"/>
</dbReference>